<protein>
    <submittedName>
        <fullName evidence="2">Uncharacterized protein</fullName>
    </submittedName>
</protein>
<gene>
    <name evidence="2" type="ORF">BT96DRAFT_914368</name>
</gene>
<keyword evidence="1" id="KW-0472">Membrane</keyword>
<dbReference type="Proteomes" id="UP000799118">
    <property type="component" value="Unassembled WGS sequence"/>
</dbReference>
<reference evidence="2" key="1">
    <citation type="journal article" date="2019" name="Environ. Microbiol.">
        <title>Fungal ecological strategies reflected in gene transcription - a case study of two litter decomposers.</title>
        <authorList>
            <person name="Barbi F."/>
            <person name="Kohler A."/>
            <person name="Barry K."/>
            <person name="Baskaran P."/>
            <person name="Daum C."/>
            <person name="Fauchery L."/>
            <person name="Ihrmark K."/>
            <person name="Kuo A."/>
            <person name="LaButti K."/>
            <person name="Lipzen A."/>
            <person name="Morin E."/>
            <person name="Grigoriev I.V."/>
            <person name="Henrissat B."/>
            <person name="Lindahl B."/>
            <person name="Martin F."/>
        </authorList>
    </citation>
    <scope>NUCLEOTIDE SEQUENCE</scope>
    <source>
        <strain evidence="2">JB14</strain>
    </source>
</reference>
<feature type="transmembrane region" description="Helical" evidence="1">
    <location>
        <begin position="49"/>
        <end position="72"/>
    </location>
</feature>
<keyword evidence="1" id="KW-1133">Transmembrane helix</keyword>
<dbReference type="AlphaFoldDB" id="A0A6A4IBP2"/>
<sequence>MPEKFWILLFILSFSLPLFECPLAKICLCFIFIHLLLEIVCIMRTIHYLLGYFLTRGLACLLKIYLSIPIFLLDSRYNADLSFLFCHQLT</sequence>
<feature type="transmembrane region" description="Helical" evidence="1">
    <location>
        <begin position="6"/>
        <end position="37"/>
    </location>
</feature>
<keyword evidence="3" id="KW-1185">Reference proteome</keyword>
<dbReference type="EMBL" id="ML769393">
    <property type="protein sequence ID" value="KAE9408051.1"/>
    <property type="molecule type" value="Genomic_DNA"/>
</dbReference>
<name>A0A6A4IBP2_9AGAR</name>
<proteinExistence type="predicted"/>
<organism evidence="2 3">
    <name type="scientific">Gymnopus androsaceus JB14</name>
    <dbReference type="NCBI Taxonomy" id="1447944"/>
    <lineage>
        <taxon>Eukaryota</taxon>
        <taxon>Fungi</taxon>
        <taxon>Dikarya</taxon>
        <taxon>Basidiomycota</taxon>
        <taxon>Agaricomycotina</taxon>
        <taxon>Agaricomycetes</taxon>
        <taxon>Agaricomycetidae</taxon>
        <taxon>Agaricales</taxon>
        <taxon>Marasmiineae</taxon>
        <taxon>Omphalotaceae</taxon>
        <taxon>Gymnopus</taxon>
    </lineage>
</organism>
<accession>A0A6A4IBP2</accession>
<keyword evidence="1" id="KW-0812">Transmembrane</keyword>
<evidence type="ECO:0000313" key="2">
    <source>
        <dbReference type="EMBL" id="KAE9408051.1"/>
    </source>
</evidence>
<evidence type="ECO:0000256" key="1">
    <source>
        <dbReference type="SAM" id="Phobius"/>
    </source>
</evidence>
<evidence type="ECO:0000313" key="3">
    <source>
        <dbReference type="Proteomes" id="UP000799118"/>
    </source>
</evidence>